<sequence length="186" mass="21517">KPKLTTLKGMDINKFKVSPLQQDINLSRQILRIPCKKPDKRRFFRVHPEMYTFLYLTEWVEDGENYLVSPDMVPVVGENAHQFKVYLGMYHPTHTLFLFPVRQPDPKGRSWPAWDGQETACQTAMTKWVRMEWVQDASSYELINASGEIEDPPWPDKTLDEILAIAFSGNVITDIDHPVIKSLKGL</sequence>
<name>X1HW14_9ZZZZ</name>
<gene>
    <name evidence="1" type="ORF">S03H2_29177</name>
</gene>
<dbReference type="EMBL" id="BARU01017599">
    <property type="protein sequence ID" value="GAH61280.1"/>
    <property type="molecule type" value="Genomic_DNA"/>
</dbReference>
<feature type="non-terminal residue" evidence="1">
    <location>
        <position position="1"/>
    </location>
</feature>
<reference evidence="1" key="1">
    <citation type="journal article" date="2014" name="Front. Microbiol.">
        <title>High frequency of phylogenetically diverse reductive dehalogenase-homologous genes in deep subseafloor sedimentary metagenomes.</title>
        <authorList>
            <person name="Kawai M."/>
            <person name="Futagami T."/>
            <person name="Toyoda A."/>
            <person name="Takaki Y."/>
            <person name="Nishi S."/>
            <person name="Hori S."/>
            <person name="Arai W."/>
            <person name="Tsubouchi T."/>
            <person name="Morono Y."/>
            <person name="Uchiyama I."/>
            <person name="Ito T."/>
            <person name="Fujiyama A."/>
            <person name="Inagaki F."/>
            <person name="Takami H."/>
        </authorList>
    </citation>
    <scope>NUCLEOTIDE SEQUENCE</scope>
    <source>
        <strain evidence="1">Expedition CK06-06</strain>
    </source>
</reference>
<proteinExistence type="predicted"/>
<accession>X1HW14</accession>
<protein>
    <submittedName>
        <fullName evidence="1">Uncharacterized protein</fullName>
    </submittedName>
</protein>
<evidence type="ECO:0000313" key="1">
    <source>
        <dbReference type="EMBL" id="GAH61280.1"/>
    </source>
</evidence>
<dbReference type="AlphaFoldDB" id="X1HW14"/>
<organism evidence="1">
    <name type="scientific">marine sediment metagenome</name>
    <dbReference type="NCBI Taxonomy" id="412755"/>
    <lineage>
        <taxon>unclassified sequences</taxon>
        <taxon>metagenomes</taxon>
        <taxon>ecological metagenomes</taxon>
    </lineage>
</organism>
<comment type="caution">
    <text evidence="1">The sequence shown here is derived from an EMBL/GenBank/DDBJ whole genome shotgun (WGS) entry which is preliminary data.</text>
</comment>